<comment type="caution">
    <text evidence="2">The sequence shown here is derived from an EMBL/GenBank/DDBJ whole genome shotgun (WGS) entry which is preliminary data.</text>
</comment>
<accession>A0A7W6G0Q1</accession>
<dbReference type="SUPFAM" id="SSF88659">
    <property type="entry name" value="Sigma3 and sigma4 domains of RNA polymerase sigma factors"/>
    <property type="match status" value="1"/>
</dbReference>
<evidence type="ECO:0000259" key="1">
    <source>
        <dbReference type="Pfam" id="PF08281"/>
    </source>
</evidence>
<name>A0A7W6G0Q1_9SPHN</name>
<dbReference type="Proteomes" id="UP000561459">
    <property type="component" value="Unassembled WGS sequence"/>
</dbReference>
<dbReference type="InterPro" id="IPR036388">
    <property type="entry name" value="WH-like_DNA-bd_sf"/>
</dbReference>
<dbReference type="RefSeq" id="WP_183618302.1">
    <property type="nucleotide sequence ID" value="NZ_JACIDY010000009.1"/>
</dbReference>
<dbReference type="GO" id="GO:0006352">
    <property type="term" value="P:DNA-templated transcription initiation"/>
    <property type="evidence" value="ECO:0007669"/>
    <property type="project" value="InterPro"/>
</dbReference>
<gene>
    <name evidence="2" type="ORF">GGR39_003124</name>
</gene>
<sequence length="94" mass="11331">MIGPLYRLEQYVREALLRDAFPEYEDPLTRRVARAVHSLPPFHRQLFCLVRYDGWSYEEIAARLDISVRRVEIEMGRTILLLSRSLRRQERKGW</sequence>
<organism evidence="2 3">
    <name type="scientific">Novosphingobium fluoreni</name>
    <dbReference type="NCBI Taxonomy" id="1391222"/>
    <lineage>
        <taxon>Bacteria</taxon>
        <taxon>Pseudomonadati</taxon>
        <taxon>Pseudomonadota</taxon>
        <taxon>Alphaproteobacteria</taxon>
        <taxon>Sphingomonadales</taxon>
        <taxon>Sphingomonadaceae</taxon>
        <taxon>Novosphingobium</taxon>
    </lineage>
</organism>
<dbReference type="Pfam" id="PF08281">
    <property type="entry name" value="Sigma70_r4_2"/>
    <property type="match status" value="1"/>
</dbReference>
<dbReference type="AlphaFoldDB" id="A0A7W6G0Q1"/>
<protein>
    <submittedName>
        <fullName evidence="2">DNA-directed RNA polymerase specialized sigma24 family protein</fullName>
    </submittedName>
</protein>
<dbReference type="Gene3D" id="1.10.10.10">
    <property type="entry name" value="Winged helix-like DNA-binding domain superfamily/Winged helix DNA-binding domain"/>
    <property type="match status" value="1"/>
</dbReference>
<dbReference type="GO" id="GO:0000428">
    <property type="term" value="C:DNA-directed RNA polymerase complex"/>
    <property type="evidence" value="ECO:0007669"/>
    <property type="project" value="UniProtKB-KW"/>
</dbReference>
<dbReference type="GO" id="GO:0003677">
    <property type="term" value="F:DNA binding"/>
    <property type="evidence" value="ECO:0007669"/>
    <property type="project" value="InterPro"/>
</dbReference>
<reference evidence="2 3" key="1">
    <citation type="submission" date="2020-08" db="EMBL/GenBank/DDBJ databases">
        <title>Genomic Encyclopedia of Type Strains, Phase IV (KMG-IV): sequencing the most valuable type-strain genomes for metagenomic binning, comparative biology and taxonomic classification.</title>
        <authorList>
            <person name="Goeker M."/>
        </authorList>
    </citation>
    <scope>NUCLEOTIDE SEQUENCE [LARGE SCALE GENOMIC DNA]</scope>
    <source>
        <strain evidence="2 3">DSM 27568</strain>
    </source>
</reference>
<keyword evidence="2" id="KW-0240">DNA-directed RNA polymerase</keyword>
<dbReference type="GO" id="GO:0016987">
    <property type="term" value="F:sigma factor activity"/>
    <property type="evidence" value="ECO:0007669"/>
    <property type="project" value="InterPro"/>
</dbReference>
<dbReference type="EMBL" id="JACIDY010000009">
    <property type="protein sequence ID" value="MBB3941447.1"/>
    <property type="molecule type" value="Genomic_DNA"/>
</dbReference>
<evidence type="ECO:0000313" key="3">
    <source>
        <dbReference type="Proteomes" id="UP000561459"/>
    </source>
</evidence>
<proteinExistence type="predicted"/>
<evidence type="ECO:0000313" key="2">
    <source>
        <dbReference type="EMBL" id="MBB3941447.1"/>
    </source>
</evidence>
<keyword evidence="3" id="KW-1185">Reference proteome</keyword>
<feature type="domain" description="RNA polymerase sigma factor 70 region 4 type 2" evidence="1">
    <location>
        <begin position="30"/>
        <end position="77"/>
    </location>
</feature>
<dbReference type="InterPro" id="IPR013249">
    <property type="entry name" value="RNA_pol_sigma70_r4_t2"/>
</dbReference>
<keyword evidence="2" id="KW-0804">Transcription</keyword>
<dbReference type="InterPro" id="IPR013324">
    <property type="entry name" value="RNA_pol_sigma_r3/r4-like"/>
</dbReference>